<comment type="caution">
    <text evidence="13">The sequence shown here is derived from an EMBL/GenBank/DDBJ whole genome shotgun (WGS) entry which is preliminary data.</text>
</comment>
<dbReference type="PRINTS" id="PR00123">
    <property type="entry name" value="ATPASEA"/>
</dbReference>
<feature type="transmembrane region" description="Helical" evidence="11">
    <location>
        <begin position="85"/>
        <end position="104"/>
    </location>
</feature>
<dbReference type="Pfam" id="PF00119">
    <property type="entry name" value="ATP-synt_A"/>
    <property type="match status" value="1"/>
</dbReference>
<evidence type="ECO:0000313" key="13">
    <source>
        <dbReference type="EMBL" id="MCR6098556.1"/>
    </source>
</evidence>
<keyword evidence="14" id="KW-1185">Reference proteome</keyword>
<evidence type="ECO:0000256" key="7">
    <source>
        <dbReference type="ARBA" id="ARBA00022989"/>
    </source>
</evidence>
<dbReference type="GO" id="GO:0005886">
    <property type="term" value="C:plasma membrane"/>
    <property type="evidence" value="ECO:0007669"/>
    <property type="project" value="UniProtKB-SubCell"/>
</dbReference>
<evidence type="ECO:0000256" key="4">
    <source>
        <dbReference type="ARBA" id="ARBA00022547"/>
    </source>
</evidence>
<dbReference type="InterPro" id="IPR045082">
    <property type="entry name" value="ATP_syn_F0_a_bact/chloroplast"/>
</dbReference>
<feature type="transmembrane region" description="Helical" evidence="11">
    <location>
        <begin position="20"/>
        <end position="46"/>
    </location>
</feature>
<keyword evidence="3 11" id="KW-0813">Transport</keyword>
<dbReference type="NCBIfam" id="TIGR01131">
    <property type="entry name" value="ATP_synt_6_or_A"/>
    <property type="match status" value="1"/>
</dbReference>
<name>A0A9Q4B5B4_SALAG</name>
<dbReference type="PANTHER" id="PTHR42823">
    <property type="entry name" value="ATP SYNTHASE SUBUNIT A, CHLOROPLASTIC"/>
    <property type="match status" value="1"/>
</dbReference>
<accession>A0A9Q4B5B4</accession>
<evidence type="ECO:0000256" key="10">
    <source>
        <dbReference type="ARBA" id="ARBA00023310"/>
    </source>
</evidence>
<dbReference type="GO" id="GO:0046933">
    <property type="term" value="F:proton-transporting ATP synthase activity, rotational mechanism"/>
    <property type="evidence" value="ECO:0007669"/>
    <property type="project" value="UniProtKB-UniRule"/>
</dbReference>
<keyword evidence="5 11" id="KW-0812">Transmembrane</keyword>
<dbReference type="NCBIfam" id="NF004479">
    <property type="entry name" value="PRK05815.1-4"/>
    <property type="match status" value="1"/>
</dbReference>
<feature type="transmembrane region" description="Helical" evidence="11">
    <location>
        <begin position="190"/>
        <end position="208"/>
    </location>
</feature>
<dbReference type="InterPro" id="IPR023011">
    <property type="entry name" value="ATP_synth_F0_asu_AS"/>
</dbReference>
<keyword evidence="11" id="KW-1003">Cell membrane</keyword>
<feature type="transmembrane region" description="Helical" evidence="11">
    <location>
        <begin position="124"/>
        <end position="143"/>
    </location>
</feature>
<evidence type="ECO:0000256" key="8">
    <source>
        <dbReference type="ARBA" id="ARBA00023065"/>
    </source>
</evidence>
<keyword evidence="4 11" id="KW-0138">CF(0)</keyword>
<keyword evidence="10 11" id="KW-0066">ATP synthesis</keyword>
<evidence type="ECO:0000256" key="1">
    <source>
        <dbReference type="ARBA" id="ARBA00004141"/>
    </source>
</evidence>
<evidence type="ECO:0000313" key="14">
    <source>
        <dbReference type="Proteomes" id="UP001057753"/>
    </source>
</evidence>
<dbReference type="EMBL" id="JABXYM010000002">
    <property type="protein sequence ID" value="MCR6098556.1"/>
    <property type="molecule type" value="Genomic_DNA"/>
</dbReference>
<dbReference type="PROSITE" id="PS00449">
    <property type="entry name" value="ATPASE_A"/>
    <property type="match status" value="1"/>
</dbReference>
<evidence type="ECO:0000256" key="12">
    <source>
        <dbReference type="RuleBase" id="RU000483"/>
    </source>
</evidence>
<comment type="similarity">
    <text evidence="2 11 12">Belongs to the ATPase A chain family.</text>
</comment>
<evidence type="ECO:0000256" key="11">
    <source>
        <dbReference type="HAMAP-Rule" id="MF_01393"/>
    </source>
</evidence>
<comment type="function">
    <text evidence="11 12">Key component of the proton channel; it plays a direct role in the translocation of protons across the membrane.</text>
</comment>
<keyword evidence="9 11" id="KW-0472">Membrane</keyword>
<protein>
    <recommendedName>
        <fullName evidence="11 12">ATP synthase subunit a</fullName>
    </recommendedName>
    <alternativeName>
        <fullName evidence="11">ATP synthase F0 sector subunit a</fullName>
    </alternativeName>
    <alternativeName>
        <fullName evidence="11">F-ATPase subunit 6</fullName>
    </alternativeName>
</protein>
<keyword evidence="8 11" id="KW-0406">Ion transport</keyword>
<dbReference type="SUPFAM" id="SSF81336">
    <property type="entry name" value="F1F0 ATP synthase subunit A"/>
    <property type="match status" value="1"/>
</dbReference>
<reference evidence="13" key="1">
    <citation type="submission" date="2020-06" db="EMBL/GenBank/DDBJ databases">
        <title>Insight into the genomes of haloalkaliphilic bacilli from Kenyan soda lakes.</title>
        <authorList>
            <person name="Mwirichia R."/>
            <person name="Villamizar G.C."/>
            <person name="Poehlein A."/>
            <person name="Mugweru J."/>
            <person name="Kipnyargis A."/>
            <person name="Kiplimo D."/>
            <person name="Orwa P."/>
            <person name="Daniel R."/>
        </authorList>
    </citation>
    <scope>NUCLEOTIDE SEQUENCE</scope>
    <source>
        <strain evidence="13">B1096_S55</strain>
    </source>
</reference>
<evidence type="ECO:0000256" key="5">
    <source>
        <dbReference type="ARBA" id="ARBA00022692"/>
    </source>
</evidence>
<dbReference type="GO" id="GO:0042777">
    <property type="term" value="P:proton motive force-driven plasma membrane ATP synthesis"/>
    <property type="evidence" value="ECO:0007669"/>
    <property type="project" value="TreeGrafter"/>
</dbReference>
<dbReference type="Proteomes" id="UP001057753">
    <property type="component" value="Unassembled WGS sequence"/>
</dbReference>
<evidence type="ECO:0000256" key="3">
    <source>
        <dbReference type="ARBA" id="ARBA00022448"/>
    </source>
</evidence>
<dbReference type="AlphaFoldDB" id="A0A9Q4B5B4"/>
<proteinExistence type="inferred from homology"/>
<keyword evidence="7 11" id="KW-1133">Transmembrane helix</keyword>
<feature type="transmembrane region" description="Helical" evidence="11">
    <location>
        <begin position="214"/>
        <end position="239"/>
    </location>
</feature>
<dbReference type="CDD" id="cd00310">
    <property type="entry name" value="ATP-synt_Fo_a_6"/>
    <property type="match status" value="1"/>
</dbReference>
<dbReference type="InterPro" id="IPR000568">
    <property type="entry name" value="ATP_synth_F0_asu"/>
</dbReference>
<keyword evidence="6 11" id="KW-0375">Hydrogen ion transport</keyword>
<dbReference type="HAMAP" id="MF_01393">
    <property type="entry name" value="ATP_synth_a_bact"/>
    <property type="match status" value="1"/>
</dbReference>
<evidence type="ECO:0000256" key="9">
    <source>
        <dbReference type="ARBA" id="ARBA00023136"/>
    </source>
</evidence>
<evidence type="ECO:0000256" key="2">
    <source>
        <dbReference type="ARBA" id="ARBA00006810"/>
    </source>
</evidence>
<dbReference type="GO" id="GO:0045259">
    <property type="term" value="C:proton-transporting ATP synthase complex"/>
    <property type="evidence" value="ECO:0007669"/>
    <property type="project" value="UniProtKB-KW"/>
</dbReference>
<sequence length="247" mass="28220">MRKEVKRLDSHYLKVDLFGIPWMTLNIPNMIMTTVAMVIVFFVCFFMSRKIQMYPKGAQNALEYLVQFIKNIINSTMDWKQGKNFVMLGITIILYVFVANMLGVPFELATADHDVWWSSPTSNPVLTISLAAFVIVLTHIYGLKLKGPKEYGKDYFRPAPFMAPFKIIEDFSNTLTLGMRLYANIYAKEMIMVMLVGLGVSSAFWAFGAFVPLIVFQAFSVFIGSLQAFIFCMLTMVYMSHKVSEDH</sequence>
<dbReference type="InterPro" id="IPR035908">
    <property type="entry name" value="F0_ATP_A_sf"/>
</dbReference>
<evidence type="ECO:0000256" key="6">
    <source>
        <dbReference type="ARBA" id="ARBA00022781"/>
    </source>
</evidence>
<gene>
    <name evidence="11 13" type="primary">atpB</name>
    <name evidence="13" type="ORF">HXA33_18785</name>
</gene>
<dbReference type="Gene3D" id="1.20.120.220">
    <property type="entry name" value="ATP synthase, F0 complex, subunit A"/>
    <property type="match status" value="1"/>
</dbReference>
<dbReference type="PANTHER" id="PTHR42823:SF3">
    <property type="entry name" value="ATP SYNTHASE SUBUNIT A, CHLOROPLASTIC"/>
    <property type="match status" value="1"/>
</dbReference>
<organism evidence="13 14">
    <name type="scientific">Salipaludibacillus agaradhaerens</name>
    <name type="common">Bacillus agaradhaerens</name>
    <dbReference type="NCBI Taxonomy" id="76935"/>
    <lineage>
        <taxon>Bacteria</taxon>
        <taxon>Bacillati</taxon>
        <taxon>Bacillota</taxon>
        <taxon>Bacilli</taxon>
        <taxon>Bacillales</taxon>
        <taxon>Bacillaceae</taxon>
    </lineage>
</organism>
<comment type="subcellular location">
    <subcellularLocation>
        <location evidence="11 12">Cell membrane</location>
        <topology evidence="11 12">Multi-pass membrane protein</topology>
    </subcellularLocation>
    <subcellularLocation>
        <location evidence="1">Membrane</location>
        <topology evidence="1">Multi-pass membrane protein</topology>
    </subcellularLocation>
</comment>